<dbReference type="AlphaFoldDB" id="A0A1Z5T3Z1"/>
<comment type="caution">
    <text evidence="2">The sequence shown here is derived from an EMBL/GenBank/DDBJ whole genome shotgun (WGS) entry which is preliminary data.</text>
</comment>
<feature type="region of interest" description="Disordered" evidence="1">
    <location>
        <begin position="128"/>
        <end position="237"/>
    </location>
</feature>
<feature type="compositionally biased region" description="Low complexity" evidence="1">
    <location>
        <begin position="36"/>
        <end position="47"/>
    </location>
</feature>
<accession>A0A1Z5T3Z1</accession>
<feature type="compositionally biased region" description="Basic and acidic residues" evidence="1">
    <location>
        <begin position="194"/>
        <end position="203"/>
    </location>
</feature>
<reference evidence="2 3" key="1">
    <citation type="submission" date="2017-01" db="EMBL/GenBank/DDBJ databases">
        <title>The recent genome duplication of the halophilic yeast Hortaea werneckii: insights from long-read sequencing.</title>
        <authorList>
            <person name="Sinha S."/>
            <person name="Flibotte S."/>
            <person name="Neira M."/>
            <person name="Lenassi M."/>
            <person name="Gostincar C."/>
            <person name="Stajich J.E."/>
            <person name="Nislow C.E."/>
        </authorList>
    </citation>
    <scope>NUCLEOTIDE SEQUENCE [LARGE SCALE GENOMIC DNA]</scope>
    <source>
        <strain evidence="2 3">EXF-2000</strain>
    </source>
</reference>
<sequence length="237" mass="25794">MEHRRASSIVEETIPEELSPVGEVQVVEAHEEPRASSVTKSSDSSDTPTILAPHAPSALPVPESAQSETTPETYQTSTFSSPDFSRHQCSFDTSRLGTSASSIADNRTTSSCAGGDVVHRISVDDVPSLTSSRSTMLSTMHANVSKRDFGSGERMPPMPSETLDPATADDRRRKRASIQSLSQLVGGSFQGKSKAVDESRPHTAVEPITSKQPRKEHRLKKLMFWRSKSRQSLQSNS</sequence>
<feature type="compositionally biased region" description="Polar residues" evidence="1">
    <location>
        <begin position="64"/>
        <end position="112"/>
    </location>
</feature>
<keyword evidence="3" id="KW-1185">Reference proteome</keyword>
<evidence type="ECO:0000313" key="3">
    <source>
        <dbReference type="Proteomes" id="UP000194280"/>
    </source>
</evidence>
<name>A0A1Z5T3Z1_HORWE</name>
<protein>
    <submittedName>
        <fullName evidence="2">Uncharacterized protein</fullName>
    </submittedName>
</protein>
<gene>
    <name evidence="2" type="ORF">BTJ68_10406</name>
</gene>
<feature type="region of interest" description="Disordered" evidence="1">
    <location>
        <begin position="1"/>
        <end position="113"/>
    </location>
</feature>
<feature type="compositionally biased region" description="Low complexity" evidence="1">
    <location>
        <begin position="128"/>
        <end position="140"/>
    </location>
</feature>
<dbReference type="Proteomes" id="UP000194280">
    <property type="component" value="Unassembled WGS sequence"/>
</dbReference>
<evidence type="ECO:0000313" key="2">
    <source>
        <dbReference type="EMBL" id="OTA30745.1"/>
    </source>
</evidence>
<evidence type="ECO:0000256" key="1">
    <source>
        <dbReference type="SAM" id="MobiDB-lite"/>
    </source>
</evidence>
<dbReference type="OrthoDB" id="5406427at2759"/>
<feature type="compositionally biased region" description="Basic residues" evidence="1">
    <location>
        <begin position="212"/>
        <end position="229"/>
    </location>
</feature>
<dbReference type="EMBL" id="MUNK01000131">
    <property type="protein sequence ID" value="OTA30745.1"/>
    <property type="molecule type" value="Genomic_DNA"/>
</dbReference>
<proteinExistence type="predicted"/>
<dbReference type="InParanoid" id="A0A1Z5T3Z1"/>
<dbReference type="VEuPathDB" id="FungiDB:BTJ68_10406"/>
<organism evidence="2 3">
    <name type="scientific">Hortaea werneckii EXF-2000</name>
    <dbReference type="NCBI Taxonomy" id="1157616"/>
    <lineage>
        <taxon>Eukaryota</taxon>
        <taxon>Fungi</taxon>
        <taxon>Dikarya</taxon>
        <taxon>Ascomycota</taxon>
        <taxon>Pezizomycotina</taxon>
        <taxon>Dothideomycetes</taxon>
        <taxon>Dothideomycetidae</taxon>
        <taxon>Mycosphaerellales</taxon>
        <taxon>Teratosphaeriaceae</taxon>
        <taxon>Hortaea</taxon>
    </lineage>
</organism>